<keyword evidence="3" id="KW-1185">Reference proteome</keyword>
<dbReference type="Proteomes" id="UP001497623">
    <property type="component" value="Unassembled WGS sequence"/>
</dbReference>
<proteinExistence type="predicted"/>
<sequence>CKPKKKCKKQNGKCFSVKLECKGEVIANGCREKNKCQCCVEENSRVEKKYRKDGKKYKINEVLKSGRGKKLKAGQNKNKENNKKVNEIKHEIKKSELKSNEKKPKKKVYKVNKDK</sequence>
<accession>A0AAV2SUA0</accession>
<gene>
    <name evidence="2" type="ORF">MNOR_LOCUS40695</name>
</gene>
<dbReference type="AlphaFoldDB" id="A0AAV2SUA0"/>
<feature type="compositionally biased region" description="Basic residues" evidence="1">
    <location>
        <begin position="103"/>
        <end position="115"/>
    </location>
</feature>
<organism evidence="2 3">
    <name type="scientific">Meganyctiphanes norvegica</name>
    <name type="common">Northern krill</name>
    <name type="synonym">Thysanopoda norvegica</name>
    <dbReference type="NCBI Taxonomy" id="48144"/>
    <lineage>
        <taxon>Eukaryota</taxon>
        <taxon>Metazoa</taxon>
        <taxon>Ecdysozoa</taxon>
        <taxon>Arthropoda</taxon>
        <taxon>Crustacea</taxon>
        <taxon>Multicrustacea</taxon>
        <taxon>Malacostraca</taxon>
        <taxon>Eumalacostraca</taxon>
        <taxon>Eucarida</taxon>
        <taxon>Euphausiacea</taxon>
        <taxon>Euphausiidae</taxon>
        <taxon>Meganyctiphanes</taxon>
    </lineage>
</organism>
<dbReference type="EMBL" id="CAXKWB010129704">
    <property type="protein sequence ID" value="CAL4241220.1"/>
    <property type="molecule type" value="Genomic_DNA"/>
</dbReference>
<evidence type="ECO:0000313" key="3">
    <source>
        <dbReference type="Proteomes" id="UP001497623"/>
    </source>
</evidence>
<evidence type="ECO:0000256" key="1">
    <source>
        <dbReference type="SAM" id="MobiDB-lite"/>
    </source>
</evidence>
<evidence type="ECO:0000313" key="2">
    <source>
        <dbReference type="EMBL" id="CAL4241220.1"/>
    </source>
</evidence>
<feature type="non-terminal residue" evidence="2">
    <location>
        <position position="115"/>
    </location>
</feature>
<feature type="non-terminal residue" evidence="2">
    <location>
        <position position="1"/>
    </location>
</feature>
<comment type="caution">
    <text evidence="2">The sequence shown here is derived from an EMBL/GenBank/DDBJ whole genome shotgun (WGS) entry which is preliminary data.</text>
</comment>
<name>A0AAV2SUA0_MEGNR</name>
<feature type="region of interest" description="Disordered" evidence="1">
    <location>
        <begin position="61"/>
        <end position="115"/>
    </location>
</feature>
<feature type="compositionally biased region" description="Basic and acidic residues" evidence="1">
    <location>
        <begin position="77"/>
        <end position="102"/>
    </location>
</feature>
<reference evidence="2 3" key="1">
    <citation type="submission" date="2024-05" db="EMBL/GenBank/DDBJ databases">
        <authorList>
            <person name="Wallberg A."/>
        </authorList>
    </citation>
    <scope>NUCLEOTIDE SEQUENCE [LARGE SCALE GENOMIC DNA]</scope>
</reference>
<protein>
    <submittedName>
        <fullName evidence="2">Uncharacterized protein</fullName>
    </submittedName>
</protein>